<dbReference type="STRING" id="1610491.AAV94_07265"/>
<reference evidence="9 10" key="1">
    <citation type="submission" date="2015-05" db="EMBL/GenBank/DDBJ databases">
        <title>Draft genome sequence of Lampropedia sp. CT6, isolated from the microbial mat of a hot water spring, located at Manikaran, India.</title>
        <authorList>
            <person name="Tripathi C."/>
            <person name="Rani P."/>
            <person name="Mahato N.K."/>
            <person name="Lal R."/>
        </authorList>
    </citation>
    <scope>NUCLEOTIDE SEQUENCE [LARGE SCALE GENOMIC DNA]</scope>
    <source>
        <strain evidence="9 10">CT6</strain>
    </source>
</reference>
<proteinExistence type="inferred from homology"/>
<dbReference type="NCBIfam" id="NF004402">
    <property type="entry name" value="PRK05758.2-2"/>
    <property type="match status" value="1"/>
</dbReference>
<protein>
    <recommendedName>
        <fullName evidence="8">ATP synthase subunit delta</fullName>
    </recommendedName>
    <alternativeName>
        <fullName evidence="8">ATP synthase F(1) sector subunit delta</fullName>
    </alternativeName>
    <alternativeName>
        <fullName evidence="8">F-type ATPase subunit delta</fullName>
        <shortName evidence="8">F-ATPase subunit delta</shortName>
    </alternativeName>
</protein>
<evidence type="ECO:0000256" key="4">
    <source>
        <dbReference type="ARBA" id="ARBA00023065"/>
    </source>
</evidence>
<dbReference type="EMBL" id="LBNQ01000023">
    <property type="protein sequence ID" value="KKW67964.1"/>
    <property type="molecule type" value="Genomic_DNA"/>
</dbReference>
<evidence type="ECO:0000313" key="9">
    <source>
        <dbReference type="EMBL" id="KKW67964.1"/>
    </source>
</evidence>
<dbReference type="PATRIC" id="fig|1610491.3.peg.1542"/>
<comment type="function">
    <text evidence="8">F(1)F(0) ATP synthase produces ATP from ADP in the presence of a proton or sodium gradient. F-type ATPases consist of two structural domains, F(1) containing the extramembraneous catalytic core and F(0) containing the membrane proton channel, linked together by a central stalk and a peripheral stalk. During catalysis, ATP synthesis in the catalytic domain of F(1) is coupled via a rotary mechanism of the central stalk subunits to proton translocation.</text>
</comment>
<evidence type="ECO:0000256" key="5">
    <source>
        <dbReference type="ARBA" id="ARBA00023136"/>
    </source>
</evidence>
<comment type="subcellular location">
    <subcellularLocation>
        <location evidence="8">Cell membrane</location>
        <topology evidence="8">Peripheral membrane protein</topology>
    </subcellularLocation>
    <subcellularLocation>
        <location evidence="1">Membrane</location>
    </subcellularLocation>
</comment>
<sequence>MAELATIARPYAEALFKATGVAGAEQVQQWLDAFAEVAASEDVQRVAQSPKVSREQLLSLFESVVQGDLPQLAKNFLATVIDNDRLPALPMIAAQYRGLVNAQQGAADAVVYSAFPLSDAELDGLRPVLEKRFGRKLNLTVQPDASLIGGIRVVVGDEEFDTSIKARLEQMKAALTA</sequence>
<name>A0A0U1PZL7_9BURK</name>
<dbReference type="HAMAP" id="MF_01416">
    <property type="entry name" value="ATP_synth_delta_bact"/>
    <property type="match status" value="1"/>
</dbReference>
<comment type="caution">
    <text evidence="9">The sequence shown here is derived from an EMBL/GenBank/DDBJ whole genome shotgun (WGS) entry which is preliminary data.</text>
</comment>
<dbReference type="Proteomes" id="UP000050580">
    <property type="component" value="Unassembled WGS sequence"/>
</dbReference>
<evidence type="ECO:0000256" key="1">
    <source>
        <dbReference type="ARBA" id="ARBA00004370"/>
    </source>
</evidence>
<organism evidence="9 10">
    <name type="scientific">Lampropedia cohaerens</name>
    <dbReference type="NCBI Taxonomy" id="1610491"/>
    <lineage>
        <taxon>Bacteria</taxon>
        <taxon>Pseudomonadati</taxon>
        <taxon>Pseudomonadota</taxon>
        <taxon>Betaproteobacteria</taxon>
        <taxon>Burkholderiales</taxon>
        <taxon>Comamonadaceae</taxon>
        <taxon>Lampropedia</taxon>
    </lineage>
</organism>
<dbReference type="PRINTS" id="PR00125">
    <property type="entry name" value="ATPASEDELTA"/>
</dbReference>
<dbReference type="PANTHER" id="PTHR11910">
    <property type="entry name" value="ATP SYNTHASE DELTA CHAIN"/>
    <property type="match status" value="1"/>
</dbReference>
<keyword evidence="3 8" id="KW-0375">Hydrogen ion transport</keyword>
<keyword evidence="7 8" id="KW-0066">ATP synthesis</keyword>
<accession>A0A0U1PZL7</accession>
<keyword evidence="5 8" id="KW-0472">Membrane</keyword>
<dbReference type="SUPFAM" id="SSF47928">
    <property type="entry name" value="N-terminal domain of the delta subunit of the F1F0-ATP synthase"/>
    <property type="match status" value="1"/>
</dbReference>
<gene>
    <name evidence="8" type="primary">atpH</name>
    <name evidence="9" type="ORF">AAV94_07265</name>
</gene>
<evidence type="ECO:0000313" key="10">
    <source>
        <dbReference type="Proteomes" id="UP000050580"/>
    </source>
</evidence>
<comment type="function">
    <text evidence="8">This protein is part of the stalk that links CF(0) to CF(1). It either transmits conformational changes from CF(0) to CF(1) or is implicated in proton conduction.</text>
</comment>
<keyword evidence="2 8" id="KW-0813">Transport</keyword>
<evidence type="ECO:0000256" key="7">
    <source>
        <dbReference type="ARBA" id="ARBA00023310"/>
    </source>
</evidence>
<dbReference type="Gene3D" id="1.10.520.20">
    <property type="entry name" value="N-terminal domain of the delta subunit of the F1F0-ATP synthase"/>
    <property type="match status" value="1"/>
</dbReference>
<keyword evidence="4 8" id="KW-0406">Ion transport</keyword>
<dbReference type="Pfam" id="PF00213">
    <property type="entry name" value="OSCP"/>
    <property type="match status" value="1"/>
</dbReference>
<dbReference type="InterPro" id="IPR000711">
    <property type="entry name" value="ATPase_OSCP/dsu"/>
</dbReference>
<dbReference type="GO" id="GO:0046933">
    <property type="term" value="F:proton-transporting ATP synthase activity, rotational mechanism"/>
    <property type="evidence" value="ECO:0007669"/>
    <property type="project" value="UniProtKB-UniRule"/>
</dbReference>
<dbReference type="OrthoDB" id="9816221at2"/>
<keyword evidence="6 8" id="KW-0139">CF(1)</keyword>
<evidence type="ECO:0000256" key="8">
    <source>
        <dbReference type="HAMAP-Rule" id="MF_01416"/>
    </source>
</evidence>
<evidence type="ECO:0000256" key="6">
    <source>
        <dbReference type="ARBA" id="ARBA00023196"/>
    </source>
</evidence>
<dbReference type="InterPro" id="IPR026015">
    <property type="entry name" value="ATP_synth_OSCP/delta_N_sf"/>
</dbReference>
<dbReference type="GO" id="GO:0005886">
    <property type="term" value="C:plasma membrane"/>
    <property type="evidence" value="ECO:0007669"/>
    <property type="project" value="UniProtKB-SubCell"/>
</dbReference>
<evidence type="ECO:0000256" key="3">
    <source>
        <dbReference type="ARBA" id="ARBA00022781"/>
    </source>
</evidence>
<keyword evidence="8" id="KW-1003">Cell membrane</keyword>
<dbReference type="NCBIfam" id="TIGR01145">
    <property type="entry name" value="ATP_synt_delta"/>
    <property type="match status" value="1"/>
</dbReference>
<dbReference type="GO" id="GO:0045259">
    <property type="term" value="C:proton-transporting ATP synthase complex"/>
    <property type="evidence" value="ECO:0007669"/>
    <property type="project" value="UniProtKB-KW"/>
</dbReference>
<evidence type="ECO:0000256" key="2">
    <source>
        <dbReference type="ARBA" id="ARBA00022448"/>
    </source>
</evidence>
<comment type="similarity">
    <text evidence="8">Belongs to the ATPase delta chain family.</text>
</comment>
<keyword evidence="10" id="KW-1185">Reference proteome</keyword>
<dbReference type="RefSeq" id="WP_046741666.1">
    <property type="nucleotide sequence ID" value="NZ_LBNQ01000023.1"/>
</dbReference>
<dbReference type="AlphaFoldDB" id="A0A0U1PZL7"/>